<evidence type="ECO:0000259" key="2">
    <source>
        <dbReference type="Pfam" id="PF00078"/>
    </source>
</evidence>
<dbReference type="Gene3D" id="1.10.340.70">
    <property type="match status" value="1"/>
</dbReference>
<dbReference type="InterPro" id="IPR041588">
    <property type="entry name" value="Integrase_H2C2"/>
</dbReference>
<evidence type="ECO:0000313" key="5">
    <source>
        <dbReference type="EMBL" id="GEU91858.1"/>
    </source>
</evidence>
<feature type="domain" description="Tf2-1-like SH3-like" evidence="4">
    <location>
        <begin position="469"/>
        <end position="513"/>
    </location>
</feature>
<dbReference type="EMBL" id="BKCJ010010499">
    <property type="protein sequence ID" value="GEU91858.1"/>
    <property type="molecule type" value="Genomic_DNA"/>
</dbReference>
<dbReference type="Gene3D" id="3.30.70.270">
    <property type="match status" value="1"/>
</dbReference>
<organism evidence="5">
    <name type="scientific">Tanacetum cinerariifolium</name>
    <name type="common">Dalmatian daisy</name>
    <name type="synonym">Chrysanthemum cinerariifolium</name>
    <dbReference type="NCBI Taxonomy" id="118510"/>
    <lineage>
        <taxon>Eukaryota</taxon>
        <taxon>Viridiplantae</taxon>
        <taxon>Streptophyta</taxon>
        <taxon>Embryophyta</taxon>
        <taxon>Tracheophyta</taxon>
        <taxon>Spermatophyta</taxon>
        <taxon>Magnoliopsida</taxon>
        <taxon>eudicotyledons</taxon>
        <taxon>Gunneridae</taxon>
        <taxon>Pentapetalae</taxon>
        <taxon>asterids</taxon>
        <taxon>campanulids</taxon>
        <taxon>Asterales</taxon>
        <taxon>Asteraceae</taxon>
        <taxon>Asteroideae</taxon>
        <taxon>Anthemideae</taxon>
        <taxon>Anthemidinae</taxon>
        <taxon>Tanacetum</taxon>
    </lineage>
</organism>
<dbReference type="CDD" id="cd01647">
    <property type="entry name" value="RT_LTR"/>
    <property type="match status" value="1"/>
</dbReference>
<accession>A0A6L2P011</accession>
<feature type="region of interest" description="Disordered" evidence="1">
    <location>
        <begin position="113"/>
        <end position="138"/>
    </location>
</feature>
<feature type="domain" description="Reverse transcriptase" evidence="2">
    <location>
        <begin position="179"/>
        <end position="258"/>
    </location>
</feature>
<dbReference type="InterPro" id="IPR056924">
    <property type="entry name" value="SH3_Tf2-1"/>
</dbReference>
<dbReference type="PANTHER" id="PTHR35046:SF9">
    <property type="entry name" value="RNA-DIRECTED DNA POLYMERASE"/>
    <property type="match status" value="1"/>
</dbReference>
<protein>
    <submittedName>
        <fullName evidence="5">Transposon Ty3-I Gag-Pol polyprotein</fullName>
    </submittedName>
</protein>
<comment type="caution">
    <text evidence="5">The sequence shown here is derived from an EMBL/GenBank/DDBJ whole genome shotgun (WGS) entry which is preliminary data.</text>
</comment>
<dbReference type="Pfam" id="PF24626">
    <property type="entry name" value="SH3_Tf2-1"/>
    <property type="match status" value="1"/>
</dbReference>
<dbReference type="PANTHER" id="PTHR35046">
    <property type="entry name" value="ZINC KNUCKLE (CCHC-TYPE) FAMILY PROTEIN"/>
    <property type="match status" value="1"/>
</dbReference>
<dbReference type="SUPFAM" id="SSF56672">
    <property type="entry name" value="DNA/RNA polymerases"/>
    <property type="match status" value="1"/>
</dbReference>
<dbReference type="AlphaFoldDB" id="A0A6L2P011"/>
<dbReference type="SUPFAM" id="SSF53098">
    <property type="entry name" value="Ribonuclease H-like"/>
    <property type="match status" value="1"/>
</dbReference>
<dbReference type="Pfam" id="PF00078">
    <property type="entry name" value="RVT_1"/>
    <property type="match status" value="1"/>
</dbReference>
<dbReference type="InterPro" id="IPR043128">
    <property type="entry name" value="Rev_trsase/Diguanyl_cyclase"/>
</dbReference>
<name>A0A6L2P011_TANCI</name>
<dbReference type="InterPro" id="IPR012337">
    <property type="entry name" value="RNaseH-like_sf"/>
</dbReference>
<dbReference type="InterPro" id="IPR043502">
    <property type="entry name" value="DNA/RNA_pol_sf"/>
</dbReference>
<feature type="compositionally biased region" description="Low complexity" evidence="1">
    <location>
        <begin position="128"/>
        <end position="138"/>
    </location>
</feature>
<evidence type="ECO:0000256" key="1">
    <source>
        <dbReference type="SAM" id="MobiDB-lite"/>
    </source>
</evidence>
<reference evidence="5" key="1">
    <citation type="journal article" date="2019" name="Sci. Rep.">
        <title>Draft genome of Tanacetum cinerariifolium, the natural source of mosquito coil.</title>
        <authorList>
            <person name="Yamashiro T."/>
            <person name="Shiraishi A."/>
            <person name="Satake H."/>
            <person name="Nakayama K."/>
        </authorList>
    </citation>
    <scope>NUCLEOTIDE SEQUENCE</scope>
</reference>
<dbReference type="InterPro" id="IPR000477">
    <property type="entry name" value="RT_dom"/>
</dbReference>
<dbReference type="Gene3D" id="3.10.10.10">
    <property type="entry name" value="HIV Type 1 Reverse Transcriptase, subunit A, domain 1"/>
    <property type="match status" value="1"/>
</dbReference>
<evidence type="ECO:0000259" key="3">
    <source>
        <dbReference type="Pfam" id="PF17921"/>
    </source>
</evidence>
<evidence type="ECO:0000259" key="4">
    <source>
        <dbReference type="Pfam" id="PF24626"/>
    </source>
</evidence>
<dbReference type="Pfam" id="PF17921">
    <property type="entry name" value="Integrase_H2C2"/>
    <property type="match status" value="1"/>
</dbReference>
<proteinExistence type="predicted"/>
<feature type="domain" description="Integrase zinc-binding" evidence="3">
    <location>
        <begin position="350"/>
        <end position="393"/>
    </location>
</feature>
<gene>
    <name evidence="5" type="ORF">Tci_063836</name>
</gene>
<sequence length="937" mass="108074">MGQGVNPFGRGKPRYHDRHYHPHRIDDVVDRDDRYRDDHIHSMGLKIKIHEFTGKVHPDDFINWFSTVKRVFDVWDIPEKMKVKLVVIKLQQHASLWWDHVEKQIKAKIKGTTSRFTPPTRTAPPTAPKATAPTSSAACNTRERVNNTPDCYKCSGLGHYAREYESVSSTCFVGTQTWGTFRMCIDSRAVNKITIKYRFPIPRLDDLLDQLHSSTIFSKIDLRSGYYHIWMRPGDEWNTAFKYRDGLYEWMVMPFGCLMHQGSRFTWTSEAAKAFDILKAKVVDALSRRHSLITTMQIRVQGFDSFCGLYCDDPDFREIWSKCDNGPFQKFSKLDGYSFKHARLCIPRCSLREAIVLEAHAGGLACHFGRGKTLALLREEFYWPKMERDVNRFFMVVVNRFLKMAHFIPCSKTFDDSQVARLYFAEIVKLHGIPKTLTSDRYVKFIPITPLDLVPIPDLGQFSEEGGRFRKLKLRGDGPFCVLKKINDNAYKIELPGHYNVSATFNVVDLLPYKGDSDDDPDSGSILFQEGGDDADTVNERVNMTNTLGAYFWQQIFVADWAEIHMVTWKRPNGQDKSIDSAFAGFNTIITNLKALDGGYSSKNYVSKFLRALHPKWRAKVTAMEESKNLTLQSLDELIGNLKVHEMIIKKGFEIVKAKGEKRTLSLKVKKESSNEECPTFGSKDKDYTKTVRDFKKFFKRRGILRDSGKEDDEKVKDETCLKAQALNEICLRVDLEPDEWIKDSGCSKHMTVRNLPRLKFDQHFCDACKIEKQAHTSHKTKNMVSTTRCLELIHMDLFGPSVVRSYRGNRYTLFIVDDYSRRETTPLGFSIPPHLPNINTTETPPVTTTLFAATTPGNTPFAYRASTLTDPAPMISPDFVEANYEILESLLRDRRRQIRNEDLRTELEYFSKDYDEELEMEPRPERTREVISHEIT</sequence>